<keyword evidence="6" id="KW-1185">Reference proteome</keyword>
<keyword evidence="3" id="KW-0687">Ribonucleoprotein</keyword>
<protein>
    <recommendedName>
        <fullName evidence="4">Large ribosomal subunit protein uL10m</fullName>
    </recommendedName>
    <alternativeName>
        <fullName evidence="5">39S ribosomal protein L10, mitochondrial</fullName>
    </alternativeName>
</protein>
<evidence type="ECO:0000256" key="3">
    <source>
        <dbReference type="ARBA" id="ARBA00023274"/>
    </source>
</evidence>
<reference evidence="7" key="1">
    <citation type="submission" date="2025-08" db="UniProtKB">
        <authorList>
            <consortium name="RefSeq"/>
        </authorList>
    </citation>
    <scope>IDENTIFICATION</scope>
    <source>
        <tissue evidence="7">Testes</tissue>
    </source>
</reference>
<proteinExistence type="inferred from homology"/>
<dbReference type="GeneID" id="100371527"/>
<evidence type="ECO:0000256" key="2">
    <source>
        <dbReference type="ARBA" id="ARBA00022980"/>
    </source>
</evidence>
<evidence type="ECO:0000313" key="7">
    <source>
        <dbReference type="RefSeq" id="XP_002736666.1"/>
    </source>
</evidence>
<keyword evidence="2" id="KW-0689">Ribosomal protein</keyword>
<comment type="similarity">
    <text evidence="1">Belongs to the universal ribosomal protein uL10 family.</text>
</comment>
<evidence type="ECO:0000256" key="5">
    <source>
        <dbReference type="ARBA" id="ARBA00035716"/>
    </source>
</evidence>
<evidence type="ECO:0000313" key="6">
    <source>
        <dbReference type="Proteomes" id="UP000694865"/>
    </source>
</evidence>
<evidence type="ECO:0000256" key="4">
    <source>
        <dbReference type="ARBA" id="ARBA00035707"/>
    </source>
</evidence>
<dbReference type="Pfam" id="PF00466">
    <property type="entry name" value="Ribosomal_L10"/>
    <property type="match status" value="1"/>
</dbReference>
<sequence length="245" mass="27926">MATFTRVPLWTTPWAIVRHKMKTVNTRTKRPMSIVKAKMLAATQYRPMKDNISLAERCAISIKTKEVVEEKVNPWKELLKREAKATLKSNQLVAVLHNSGVKAFEYTVLWRKLRKQGIELVRFPNLVMCETVENSEFQNMQPLFVGRNLYAVCKEPKVKELLKTVKNTPKIILLGGKVENKLMSVNHMVDYSKLSSLAVLQGQLVSILSTPAMKVSSLLQANQQQLTANLQQYAKQQSQEDKSNE</sequence>
<dbReference type="PANTHER" id="PTHR11560">
    <property type="entry name" value="39S RIBOSOMAL PROTEIN L10, MITOCHONDRIAL"/>
    <property type="match status" value="1"/>
</dbReference>
<dbReference type="Proteomes" id="UP000694865">
    <property type="component" value="Unplaced"/>
</dbReference>
<dbReference type="CDD" id="cd05797">
    <property type="entry name" value="Ribosomal_L10"/>
    <property type="match status" value="1"/>
</dbReference>
<gene>
    <name evidence="7" type="primary">LOC100371527</name>
</gene>
<organism evidence="6 7">
    <name type="scientific">Saccoglossus kowalevskii</name>
    <name type="common">Acorn worm</name>
    <dbReference type="NCBI Taxonomy" id="10224"/>
    <lineage>
        <taxon>Eukaryota</taxon>
        <taxon>Metazoa</taxon>
        <taxon>Hemichordata</taxon>
        <taxon>Enteropneusta</taxon>
        <taxon>Harrimaniidae</taxon>
        <taxon>Saccoglossus</taxon>
    </lineage>
</organism>
<dbReference type="Gene3D" id="3.30.70.1730">
    <property type="match status" value="1"/>
</dbReference>
<accession>A0ABM0GSX4</accession>
<name>A0ABM0GSX4_SACKO</name>
<evidence type="ECO:0000256" key="1">
    <source>
        <dbReference type="ARBA" id="ARBA00008889"/>
    </source>
</evidence>
<dbReference type="RefSeq" id="XP_002736666.1">
    <property type="nucleotide sequence ID" value="XM_002736620.2"/>
</dbReference>
<dbReference type="InterPro" id="IPR001790">
    <property type="entry name" value="Ribosomal_uL10"/>
</dbReference>
<dbReference type="InterPro" id="IPR043141">
    <property type="entry name" value="Ribosomal_uL10-like_sf"/>
</dbReference>
<dbReference type="InterPro" id="IPR047865">
    <property type="entry name" value="Ribosomal_uL10_bac_type"/>
</dbReference>
<dbReference type="SUPFAM" id="SSF160369">
    <property type="entry name" value="Ribosomal protein L10-like"/>
    <property type="match status" value="1"/>
</dbReference>